<dbReference type="Proteomes" id="UP000317046">
    <property type="component" value="Unassembled WGS sequence"/>
</dbReference>
<feature type="region of interest" description="Disordered" evidence="1">
    <location>
        <begin position="1"/>
        <end position="30"/>
    </location>
</feature>
<evidence type="ECO:0000256" key="1">
    <source>
        <dbReference type="SAM" id="MobiDB-lite"/>
    </source>
</evidence>
<name>A0A4Y3KYF4_9CELL</name>
<evidence type="ECO:0000313" key="2">
    <source>
        <dbReference type="EMBL" id="GEA87858.1"/>
    </source>
</evidence>
<reference evidence="2" key="1">
    <citation type="submission" date="2019-06" db="EMBL/GenBank/DDBJ databases">
        <title>Whole genome shotgun sequence of Cellulomonas cellasea NBRC 3753.</title>
        <authorList>
            <person name="Hosoyama A."/>
            <person name="Uohara A."/>
            <person name="Ohji S."/>
            <person name="Ichikawa N."/>
        </authorList>
    </citation>
    <scope>NUCLEOTIDE SEQUENCE [LARGE SCALE GENOMIC DNA]</scope>
    <source>
        <strain evidence="2">NBRC 3753</strain>
    </source>
</reference>
<keyword evidence="3" id="KW-1185">Reference proteome</keyword>
<dbReference type="AlphaFoldDB" id="A0A4Y3KYF4"/>
<proteinExistence type="predicted"/>
<dbReference type="EMBL" id="BJLR01000017">
    <property type="protein sequence ID" value="GEA87858.1"/>
    <property type="molecule type" value="Genomic_DNA"/>
</dbReference>
<gene>
    <name evidence="2" type="ORF">CCE01nite_18070</name>
</gene>
<evidence type="ECO:0000313" key="3">
    <source>
        <dbReference type="Proteomes" id="UP000317046"/>
    </source>
</evidence>
<protein>
    <submittedName>
        <fullName evidence="2">Uncharacterized protein</fullName>
    </submittedName>
</protein>
<accession>A0A4Y3KYF4</accession>
<sequence>MGSILPQPDERVPRDGPTGGHDGSPGTEPQVRAMLAGRTGSTLEFRPGTRMLNPGLETPRRPGRVAPIV</sequence>
<comment type="caution">
    <text evidence="2">The sequence shown here is derived from an EMBL/GenBank/DDBJ whole genome shotgun (WGS) entry which is preliminary data.</text>
</comment>
<organism evidence="2 3">
    <name type="scientific">Cellulomonas cellasea</name>
    <dbReference type="NCBI Taxonomy" id="43670"/>
    <lineage>
        <taxon>Bacteria</taxon>
        <taxon>Bacillati</taxon>
        <taxon>Actinomycetota</taxon>
        <taxon>Actinomycetes</taxon>
        <taxon>Micrococcales</taxon>
        <taxon>Cellulomonadaceae</taxon>
        <taxon>Cellulomonas</taxon>
    </lineage>
</organism>
<feature type="region of interest" description="Disordered" evidence="1">
    <location>
        <begin position="43"/>
        <end position="69"/>
    </location>
</feature>